<dbReference type="Gene3D" id="1.10.287.130">
    <property type="match status" value="1"/>
</dbReference>
<dbReference type="FunFam" id="1.10.287.130:FF:000008">
    <property type="entry name" value="Two-component sensor histidine kinase"/>
    <property type="match status" value="1"/>
</dbReference>
<evidence type="ECO:0000256" key="9">
    <source>
        <dbReference type="ARBA" id="ARBA00022777"/>
    </source>
</evidence>
<keyword evidence="12" id="KW-0902">Two-component regulatory system</keyword>
<dbReference type="InterPro" id="IPR036097">
    <property type="entry name" value="HisK_dim/P_sf"/>
</dbReference>
<dbReference type="InterPro" id="IPR003594">
    <property type="entry name" value="HATPase_dom"/>
</dbReference>
<dbReference type="AlphaFoldDB" id="A0A3A3GSB8"/>
<dbReference type="FunFam" id="3.30.565.10:FF:000013">
    <property type="entry name" value="Two-component sensor histidine kinase"/>
    <property type="match status" value="1"/>
</dbReference>
<keyword evidence="11 15" id="KW-1133">Transmembrane helix</keyword>
<dbReference type="GO" id="GO:0000155">
    <property type="term" value="F:phosphorelay sensor kinase activity"/>
    <property type="evidence" value="ECO:0007669"/>
    <property type="project" value="InterPro"/>
</dbReference>
<comment type="caution">
    <text evidence="18">The sequence shown here is derived from an EMBL/GenBank/DDBJ whole genome shotgun (WGS) entry which is preliminary data.</text>
</comment>
<evidence type="ECO:0000256" key="4">
    <source>
        <dbReference type="ARBA" id="ARBA00022475"/>
    </source>
</evidence>
<dbReference type="SUPFAM" id="SSF47384">
    <property type="entry name" value="Homodimeric domain of signal transducing histidine kinase"/>
    <property type="match status" value="1"/>
</dbReference>
<feature type="region of interest" description="Disordered" evidence="14">
    <location>
        <begin position="367"/>
        <end position="387"/>
    </location>
</feature>
<dbReference type="SMART" id="SM00304">
    <property type="entry name" value="HAMP"/>
    <property type="match status" value="1"/>
</dbReference>
<keyword evidence="5" id="KW-0597">Phosphoprotein</keyword>
<organism evidence="18 19">
    <name type="scientific">Paenibacillus thiaminolyticus</name>
    <name type="common">Bacillus thiaminolyticus</name>
    <dbReference type="NCBI Taxonomy" id="49283"/>
    <lineage>
        <taxon>Bacteria</taxon>
        <taxon>Bacillati</taxon>
        <taxon>Bacillota</taxon>
        <taxon>Bacilli</taxon>
        <taxon>Bacillales</taxon>
        <taxon>Paenibacillaceae</taxon>
        <taxon>Paenibacillus</taxon>
    </lineage>
</organism>
<dbReference type="Gene3D" id="6.10.340.10">
    <property type="match status" value="1"/>
</dbReference>
<evidence type="ECO:0000259" key="17">
    <source>
        <dbReference type="PROSITE" id="PS50885"/>
    </source>
</evidence>
<evidence type="ECO:0000256" key="10">
    <source>
        <dbReference type="ARBA" id="ARBA00022840"/>
    </source>
</evidence>
<sequence length="387" mass="43853">MNRHWAKSIRWKLLFRFVLTLLLTFMSLVLLMFAAGVIRELNEPVTYRIINFLAFELGVVPTMVITGIILFILFYVLLNRQLIGSLERITETVQHIADGDFDQRCNITTDDEIGRLATNIDVMVYQLKTSIEEERLAERTKNELITSVSHDLRTPLTSILGYLGLVEQDRYRDEVELRHYIHIAYEKAERLNVMINDLFEYTRMNGGMTLRTKPMNVSEMAGQLCVHYRYPMEQAGLTLQMSSNTDKCWVDADPDKLVRVFDNLLSNAMHYAYSGSVVELHLRQEKDKVEIVIKNAGDPIPSHDLPHIFDRFYRVEKSRSEKTGGSGLGLAIAKTIIELHGGTIRAESSSQATLFIIDLPRIAPPDPAYKSRADGASGQGASATAPE</sequence>
<feature type="transmembrane region" description="Helical" evidence="15">
    <location>
        <begin position="13"/>
        <end position="38"/>
    </location>
</feature>
<dbReference type="GO" id="GO:0005524">
    <property type="term" value="F:ATP binding"/>
    <property type="evidence" value="ECO:0007669"/>
    <property type="project" value="UniProtKB-KW"/>
</dbReference>
<dbReference type="InterPro" id="IPR036890">
    <property type="entry name" value="HATPase_C_sf"/>
</dbReference>
<dbReference type="Pfam" id="PF02518">
    <property type="entry name" value="HATPase_c"/>
    <property type="match status" value="1"/>
</dbReference>
<proteinExistence type="predicted"/>
<keyword evidence="8" id="KW-0547">Nucleotide-binding</keyword>
<keyword evidence="4" id="KW-1003">Cell membrane</keyword>
<dbReference type="PANTHER" id="PTHR45528">
    <property type="entry name" value="SENSOR HISTIDINE KINASE CPXA"/>
    <property type="match status" value="1"/>
</dbReference>
<dbReference type="InterPro" id="IPR050398">
    <property type="entry name" value="HssS/ArlS-like"/>
</dbReference>
<accession>A0A3A3GSB8</accession>
<comment type="subcellular location">
    <subcellularLocation>
        <location evidence="2">Cell membrane</location>
        <topology evidence="2">Multi-pass membrane protein</topology>
    </subcellularLocation>
</comment>
<dbReference type="Pfam" id="PF00512">
    <property type="entry name" value="HisKA"/>
    <property type="match status" value="1"/>
</dbReference>
<dbReference type="CDD" id="cd00082">
    <property type="entry name" value="HisKA"/>
    <property type="match status" value="1"/>
</dbReference>
<protein>
    <recommendedName>
        <fullName evidence="3">histidine kinase</fullName>
        <ecNumber evidence="3">2.7.13.3</ecNumber>
    </recommendedName>
</protein>
<gene>
    <name evidence="18" type="ORF">DQX05_00805</name>
</gene>
<dbReference type="CDD" id="cd00075">
    <property type="entry name" value="HATPase"/>
    <property type="match status" value="1"/>
</dbReference>
<evidence type="ECO:0000256" key="6">
    <source>
        <dbReference type="ARBA" id="ARBA00022679"/>
    </source>
</evidence>
<dbReference type="EMBL" id="QYZD01000001">
    <property type="protein sequence ID" value="RJG26609.1"/>
    <property type="molecule type" value="Genomic_DNA"/>
</dbReference>
<evidence type="ECO:0000256" key="2">
    <source>
        <dbReference type="ARBA" id="ARBA00004651"/>
    </source>
</evidence>
<dbReference type="InterPro" id="IPR004358">
    <property type="entry name" value="Sig_transdc_His_kin-like_C"/>
</dbReference>
<keyword evidence="6" id="KW-0808">Transferase</keyword>
<dbReference type="SUPFAM" id="SSF158472">
    <property type="entry name" value="HAMP domain-like"/>
    <property type="match status" value="1"/>
</dbReference>
<dbReference type="PROSITE" id="PS50885">
    <property type="entry name" value="HAMP"/>
    <property type="match status" value="1"/>
</dbReference>
<dbReference type="Gene3D" id="3.30.565.10">
    <property type="entry name" value="Histidine kinase-like ATPase, C-terminal domain"/>
    <property type="match status" value="1"/>
</dbReference>
<name>A0A3A3GSB8_PANTH</name>
<evidence type="ECO:0000256" key="3">
    <source>
        <dbReference type="ARBA" id="ARBA00012438"/>
    </source>
</evidence>
<evidence type="ECO:0000256" key="1">
    <source>
        <dbReference type="ARBA" id="ARBA00000085"/>
    </source>
</evidence>
<keyword evidence="10" id="KW-0067">ATP-binding</keyword>
<evidence type="ECO:0000256" key="13">
    <source>
        <dbReference type="ARBA" id="ARBA00023136"/>
    </source>
</evidence>
<dbReference type="SMART" id="SM00388">
    <property type="entry name" value="HisKA"/>
    <property type="match status" value="1"/>
</dbReference>
<evidence type="ECO:0000256" key="5">
    <source>
        <dbReference type="ARBA" id="ARBA00022553"/>
    </source>
</evidence>
<feature type="domain" description="HAMP" evidence="17">
    <location>
        <begin position="80"/>
        <end position="132"/>
    </location>
</feature>
<feature type="transmembrane region" description="Helical" evidence="15">
    <location>
        <begin position="58"/>
        <end position="78"/>
    </location>
</feature>
<dbReference type="InterPro" id="IPR005467">
    <property type="entry name" value="His_kinase_dom"/>
</dbReference>
<evidence type="ECO:0000259" key="16">
    <source>
        <dbReference type="PROSITE" id="PS50109"/>
    </source>
</evidence>
<keyword evidence="9 18" id="KW-0418">Kinase</keyword>
<comment type="catalytic activity">
    <reaction evidence="1">
        <text>ATP + protein L-histidine = ADP + protein N-phospho-L-histidine.</text>
        <dbReference type="EC" id="2.7.13.3"/>
    </reaction>
</comment>
<reference evidence="18 19" key="1">
    <citation type="submission" date="2018-09" db="EMBL/GenBank/DDBJ databases">
        <title>Paenibacillus SK2017-BO5.</title>
        <authorList>
            <person name="Piskunova J.V."/>
            <person name="Dubiley S.A."/>
            <person name="Severinov K.V."/>
        </authorList>
    </citation>
    <scope>NUCLEOTIDE SEQUENCE [LARGE SCALE GENOMIC DNA]</scope>
    <source>
        <strain evidence="18 19">BO5</strain>
    </source>
</reference>
<evidence type="ECO:0000313" key="19">
    <source>
        <dbReference type="Proteomes" id="UP000266177"/>
    </source>
</evidence>
<dbReference type="SMART" id="SM00387">
    <property type="entry name" value="HATPase_c"/>
    <property type="match status" value="1"/>
</dbReference>
<evidence type="ECO:0000256" key="12">
    <source>
        <dbReference type="ARBA" id="ARBA00023012"/>
    </source>
</evidence>
<dbReference type="OrthoDB" id="9792991at2"/>
<evidence type="ECO:0000313" key="18">
    <source>
        <dbReference type="EMBL" id="RJG26609.1"/>
    </source>
</evidence>
<dbReference type="PRINTS" id="PR00344">
    <property type="entry name" value="BCTRLSENSOR"/>
</dbReference>
<dbReference type="Proteomes" id="UP000266177">
    <property type="component" value="Unassembled WGS sequence"/>
</dbReference>
<evidence type="ECO:0000256" key="14">
    <source>
        <dbReference type="SAM" id="MobiDB-lite"/>
    </source>
</evidence>
<evidence type="ECO:0000256" key="7">
    <source>
        <dbReference type="ARBA" id="ARBA00022692"/>
    </source>
</evidence>
<dbReference type="GO" id="GO:0005886">
    <property type="term" value="C:plasma membrane"/>
    <property type="evidence" value="ECO:0007669"/>
    <property type="project" value="UniProtKB-SubCell"/>
</dbReference>
<evidence type="ECO:0000256" key="11">
    <source>
        <dbReference type="ARBA" id="ARBA00022989"/>
    </source>
</evidence>
<dbReference type="InterPro" id="IPR003661">
    <property type="entry name" value="HisK_dim/P_dom"/>
</dbReference>
<keyword evidence="7 15" id="KW-0812">Transmembrane</keyword>
<keyword evidence="13 15" id="KW-0472">Membrane</keyword>
<dbReference type="SUPFAM" id="SSF55874">
    <property type="entry name" value="ATPase domain of HSP90 chaperone/DNA topoisomerase II/histidine kinase"/>
    <property type="match status" value="1"/>
</dbReference>
<evidence type="ECO:0000256" key="15">
    <source>
        <dbReference type="SAM" id="Phobius"/>
    </source>
</evidence>
<feature type="domain" description="Histidine kinase" evidence="16">
    <location>
        <begin position="147"/>
        <end position="363"/>
    </location>
</feature>
<dbReference type="PROSITE" id="PS50109">
    <property type="entry name" value="HIS_KIN"/>
    <property type="match status" value="1"/>
</dbReference>
<dbReference type="Pfam" id="PF00672">
    <property type="entry name" value="HAMP"/>
    <property type="match status" value="1"/>
</dbReference>
<dbReference type="EC" id="2.7.13.3" evidence="3"/>
<dbReference type="PANTHER" id="PTHR45528:SF1">
    <property type="entry name" value="SENSOR HISTIDINE KINASE CPXA"/>
    <property type="match status" value="1"/>
</dbReference>
<dbReference type="CDD" id="cd06225">
    <property type="entry name" value="HAMP"/>
    <property type="match status" value="1"/>
</dbReference>
<dbReference type="InterPro" id="IPR003660">
    <property type="entry name" value="HAMP_dom"/>
</dbReference>
<evidence type="ECO:0000256" key="8">
    <source>
        <dbReference type="ARBA" id="ARBA00022741"/>
    </source>
</evidence>